<evidence type="ECO:0000256" key="4">
    <source>
        <dbReference type="ARBA" id="ARBA00022692"/>
    </source>
</evidence>
<evidence type="ECO:0000256" key="6">
    <source>
        <dbReference type="ARBA" id="ARBA00023136"/>
    </source>
</evidence>
<dbReference type="InterPro" id="IPR027470">
    <property type="entry name" value="Cation_efflux_CTD"/>
</dbReference>
<comment type="similarity">
    <text evidence="2">Belongs to the cation diffusion facilitator (CDF) transporter (TC 2.A.4) family.</text>
</comment>
<dbReference type="InterPro" id="IPR036837">
    <property type="entry name" value="Cation_efflux_CTD_sf"/>
</dbReference>
<accession>A0A1M7S6C5</accession>
<feature type="transmembrane region" description="Helical" evidence="7">
    <location>
        <begin position="116"/>
        <end position="139"/>
    </location>
</feature>
<dbReference type="SUPFAM" id="SSF161111">
    <property type="entry name" value="Cation efflux protein transmembrane domain-like"/>
    <property type="match status" value="1"/>
</dbReference>
<dbReference type="EMBL" id="FRDJ01000002">
    <property type="protein sequence ID" value="SHN54026.1"/>
    <property type="molecule type" value="Genomic_DNA"/>
</dbReference>
<feature type="domain" description="Cation efflux protein transmembrane" evidence="8">
    <location>
        <begin position="15"/>
        <end position="208"/>
    </location>
</feature>
<dbReference type="GO" id="GO:0008324">
    <property type="term" value="F:monoatomic cation transmembrane transporter activity"/>
    <property type="evidence" value="ECO:0007669"/>
    <property type="project" value="InterPro"/>
</dbReference>
<dbReference type="Proteomes" id="UP000184207">
    <property type="component" value="Unassembled WGS sequence"/>
</dbReference>
<dbReference type="AlphaFoldDB" id="A0A1M7S6C5"/>
<keyword evidence="11" id="KW-1185">Reference proteome</keyword>
<evidence type="ECO:0000256" key="5">
    <source>
        <dbReference type="ARBA" id="ARBA00022989"/>
    </source>
</evidence>
<evidence type="ECO:0000256" key="3">
    <source>
        <dbReference type="ARBA" id="ARBA00022448"/>
    </source>
</evidence>
<evidence type="ECO:0000259" key="8">
    <source>
        <dbReference type="Pfam" id="PF01545"/>
    </source>
</evidence>
<dbReference type="RefSeq" id="WP_245789469.1">
    <property type="nucleotide sequence ID" value="NZ_FRDJ01000002.1"/>
</dbReference>
<organism evidence="10 11">
    <name type="scientific">Fervidobacterium gondwanense DSM 13020</name>
    <dbReference type="NCBI Taxonomy" id="1121883"/>
    <lineage>
        <taxon>Bacteria</taxon>
        <taxon>Thermotogati</taxon>
        <taxon>Thermotogota</taxon>
        <taxon>Thermotogae</taxon>
        <taxon>Thermotogales</taxon>
        <taxon>Fervidobacteriaceae</taxon>
        <taxon>Fervidobacterium</taxon>
    </lineage>
</organism>
<dbReference type="GO" id="GO:0016020">
    <property type="term" value="C:membrane"/>
    <property type="evidence" value="ECO:0007669"/>
    <property type="project" value="UniProtKB-SubCell"/>
</dbReference>
<keyword evidence="5 7" id="KW-1133">Transmembrane helix</keyword>
<evidence type="ECO:0000259" key="9">
    <source>
        <dbReference type="Pfam" id="PF16916"/>
    </source>
</evidence>
<evidence type="ECO:0000256" key="1">
    <source>
        <dbReference type="ARBA" id="ARBA00004141"/>
    </source>
</evidence>
<feature type="domain" description="Cation efflux protein cytoplasmic" evidence="9">
    <location>
        <begin position="220"/>
        <end position="290"/>
    </location>
</feature>
<dbReference type="Gene3D" id="1.20.1510.10">
    <property type="entry name" value="Cation efflux protein transmembrane domain"/>
    <property type="match status" value="1"/>
</dbReference>
<dbReference type="Pfam" id="PF01545">
    <property type="entry name" value="Cation_efflux"/>
    <property type="match status" value="1"/>
</dbReference>
<proteinExistence type="inferred from homology"/>
<reference evidence="11" key="1">
    <citation type="submission" date="2016-12" db="EMBL/GenBank/DDBJ databases">
        <authorList>
            <person name="Varghese N."/>
            <person name="Submissions S."/>
        </authorList>
    </citation>
    <scope>NUCLEOTIDE SEQUENCE [LARGE SCALE GENOMIC DNA]</scope>
    <source>
        <strain evidence="11">DSM 13020</strain>
    </source>
</reference>
<dbReference type="PANTHER" id="PTHR43840">
    <property type="entry name" value="MITOCHONDRIAL METAL TRANSPORTER 1-RELATED"/>
    <property type="match status" value="1"/>
</dbReference>
<dbReference type="NCBIfam" id="TIGR01297">
    <property type="entry name" value="CDF"/>
    <property type="match status" value="1"/>
</dbReference>
<feature type="transmembrane region" description="Helical" evidence="7">
    <location>
        <begin position="12"/>
        <end position="35"/>
    </location>
</feature>
<dbReference type="InterPro" id="IPR002524">
    <property type="entry name" value="Cation_efflux"/>
</dbReference>
<dbReference type="STRING" id="1121883.SAMN02745226_00554"/>
<name>A0A1M7S6C5_FERGO</name>
<dbReference type="FunFam" id="1.20.1510.10:FF:000006">
    <property type="entry name" value="Divalent cation efflux transporter"/>
    <property type="match status" value="1"/>
</dbReference>
<evidence type="ECO:0000313" key="11">
    <source>
        <dbReference type="Proteomes" id="UP000184207"/>
    </source>
</evidence>
<keyword evidence="6 7" id="KW-0472">Membrane</keyword>
<sequence>MQNSTIDKKLRQVAIIAVATNLLLAVLKVTVGLIFKSMAVLADGIDTSTDILTSSTMLLATIISRRPPDKEHPYGHQKAENIGAKIISFVVFYAGVSLLIESLHRLITGRYQVLEGFLPLLVAVLSVAGKTFLFTIEYSTGKKYKSNSMIAEAKNMRNDILLSGLVFLGVGLNKIGLAWMDPLIGVVMSGIIIKVAWEVFEENAHELMDGLKEEEMWIYENIFKVCKECGALNPHKVRVRKVGGKFDIDMDIEVTGTMSVKEAHDITKCIKRKLSDTKEIYDVVIHVEPEENDETEPFGLSEKH</sequence>
<comment type="subcellular location">
    <subcellularLocation>
        <location evidence="1">Membrane</location>
        <topology evidence="1">Multi-pass membrane protein</topology>
    </subcellularLocation>
</comment>
<feature type="transmembrane region" description="Helical" evidence="7">
    <location>
        <begin position="86"/>
        <end position="104"/>
    </location>
</feature>
<dbReference type="InterPro" id="IPR050291">
    <property type="entry name" value="CDF_Transporter"/>
</dbReference>
<keyword evidence="3" id="KW-0813">Transport</keyword>
<dbReference type="InterPro" id="IPR027469">
    <property type="entry name" value="Cation_efflux_TMD_sf"/>
</dbReference>
<dbReference type="Gene3D" id="3.30.70.1350">
    <property type="entry name" value="Cation efflux protein, cytoplasmic domain"/>
    <property type="match status" value="1"/>
</dbReference>
<dbReference type="Pfam" id="PF16916">
    <property type="entry name" value="ZT_dimer"/>
    <property type="match status" value="1"/>
</dbReference>
<evidence type="ECO:0000313" key="10">
    <source>
        <dbReference type="EMBL" id="SHN54026.1"/>
    </source>
</evidence>
<keyword evidence="4 7" id="KW-0812">Transmembrane</keyword>
<evidence type="ECO:0000256" key="2">
    <source>
        <dbReference type="ARBA" id="ARBA00008114"/>
    </source>
</evidence>
<protein>
    <submittedName>
        <fullName evidence="10">Cation diffusion facilitator family transporter</fullName>
    </submittedName>
</protein>
<dbReference type="PANTHER" id="PTHR43840:SF50">
    <property type="entry name" value="MANGANESE EFFLUX SYSTEM PROTEIN MNES"/>
    <property type="match status" value="1"/>
</dbReference>
<evidence type="ECO:0000256" key="7">
    <source>
        <dbReference type="SAM" id="Phobius"/>
    </source>
</evidence>
<dbReference type="InterPro" id="IPR058533">
    <property type="entry name" value="Cation_efflux_TM"/>
</dbReference>
<gene>
    <name evidence="10" type="ORF">SAMN02745226_00554</name>
</gene>
<dbReference type="SUPFAM" id="SSF160240">
    <property type="entry name" value="Cation efflux protein cytoplasmic domain-like"/>
    <property type="match status" value="1"/>
</dbReference>
<feature type="transmembrane region" description="Helical" evidence="7">
    <location>
        <begin position="160"/>
        <end position="177"/>
    </location>
</feature>
<feature type="transmembrane region" description="Helical" evidence="7">
    <location>
        <begin position="47"/>
        <end position="65"/>
    </location>
</feature>